<accession>A0A0C2J6J0</accession>
<organism evidence="1 2">
    <name type="scientific">Thelohanellus kitauei</name>
    <name type="common">Myxosporean</name>
    <dbReference type="NCBI Taxonomy" id="669202"/>
    <lineage>
        <taxon>Eukaryota</taxon>
        <taxon>Metazoa</taxon>
        <taxon>Cnidaria</taxon>
        <taxon>Myxozoa</taxon>
        <taxon>Myxosporea</taxon>
        <taxon>Bivalvulida</taxon>
        <taxon>Platysporina</taxon>
        <taxon>Myxobolidae</taxon>
        <taxon>Thelohanellus</taxon>
    </lineage>
</organism>
<dbReference type="Proteomes" id="UP000031668">
    <property type="component" value="Unassembled WGS sequence"/>
</dbReference>
<name>A0A0C2J6J0_THEKT</name>
<protein>
    <submittedName>
        <fullName evidence="1">Uncharacterized protein</fullName>
    </submittedName>
</protein>
<reference evidence="1 2" key="1">
    <citation type="journal article" date="2014" name="Genome Biol. Evol.">
        <title>The genome of the myxosporean Thelohanellus kitauei shows adaptations to nutrient acquisition within its fish host.</title>
        <authorList>
            <person name="Yang Y."/>
            <person name="Xiong J."/>
            <person name="Zhou Z."/>
            <person name="Huo F."/>
            <person name="Miao W."/>
            <person name="Ran C."/>
            <person name="Liu Y."/>
            <person name="Zhang J."/>
            <person name="Feng J."/>
            <person name="Wang M."/>
            <person name="Wang M."/>
            <person name="Wang L."/>
            <person name="Yao B."/>
        </authorList>
    </citation>
    <scope>NUCLEOTIDE SEQUENCE [LARGE SCALE GENOMIC DNA]</scope>
    <source>
        <strain evidence="1">Wuqing</strain>
    </source>
</reference>
<evidence type="ECO:0000313" key="1">
    <source>
        <dbReference type="EMBL" id="KII73434.1"/>
    </source>
</evidence>
<proteinExistence type="predicted"/>
<comment type="caution">
    <text evidence="1">The sequence shown here is derived from an EMBL/GenBank/DDBJ whole genome shotgun (WGS) entry which is preliminary data.</text>
</comment>
<sequence>MEFTLFTQMVSDAANGIGFLPNYGILQEEMFCEKSSEQMVEYQMNDISNNEWIFRRNYYKKPTRTKFAGTSINNVEAYCGSVKKSFKREGRTRSILLRPK</sequence>
<evidence type="ECO:0000313" key="2">
    <source>
        <dbReference type="Proteomes" id="UP000031668"/>
    </source>
</evidence>
<dbReference type="AlphaFoldDB" id="A0A0C2J6J0"/>
<gene>
    <name evidence="1" type="ORF">RF11_03521</name>
</gene>
<keyword evidence="2" id="KW-1185">Reference proteome</keyword>
<dbReference type="EMBL" id="JWZT01000842">
    <property type="protein sequence ID" value="KII73434.1"/>
    <property type="molecule type" value="Genomic_DNA"/>
</dbReference>